<evidence type="ECO:0000313" key="2">
    <source>
        <dbReference type="Proteomes" id="UP000248148"/>
    </source>
</evidence>
<keyword evidence="2" id="KW-1185">Reference proteome</keyword>
<dbReference type="Proteomes" id="UP000248148">
    <property type="component" value="Unassembled WGS sequence"/>
</dbReference>
<reference evidence="1 2" key="1">
    <citation type="submission" date="2018-06" db="EMBL/GenBank/DDBJ databases">
        <title>Genomic Encyclopedia of Archaeal and Bacterial Type Strains, Phase II (KMG-II): from individual species to whole genera.</title>
        <authorList>
            <person name="Goeker M."/>
        </authorList>
    </citation>
    <scope>NUCLEOTIDE SEQUENCE [LARGE SCALE GENOMIC DNA]</scope>
    <source>
        <strain evidence="1 2">JCM 11668</strain>
    </source>
</reference>
<organism evidence="1 2">
    <name type="scientific">Rhodopseudomonas faecalis</name>
    <dbReference type="NCBI Taxonomy" id="99655"/>
    <lineage>
        <taxon>Bacteria</taxon>
        <taxon>Pseudomonadati</taxon>
        <taxon>Pseudomonadota</taxon>
        <taxon>Alphaproteobacteria</taxon>
        <taxon>Hyphomicrobiales</taxon>
        <taxon>Nitrobacteraceae</taxon>
        <taxon>Rhodopseudomonas</taxon>
    </lineage>
</organism>
<dbReference type="RefSeq" id="WP_162531347.1">
    <property type="nucleotide sequence ID" value="NZ_QJTI01000004.1"/>
</dbReference>
<accession>A0A318TQA4</accession>
<proteinExistence type="predicted"/>
<dbReference type="EMBL" id="QJTI01000004">
    <property type="protein sequence ID" value="PYF04125.1"/>
    <property type="molecule type" value="Genomic_DNA"/>
</dbReference>
<dbReference type="AlphaFoldDB" id="A0A318TQA4"/>
<comment type="caution">
    <text evidence="1">The sequence shown here is derived from an EMBL/GenBank/DDBJ whole genome shotgun (WGS) entry which is preliminary data.</text>
</comment>
<protein>
    <submittedName>
        <fullName evidence="1">Uncharacterized protein</fullName>
    </submittedName>
</protein>
<sequence>MSTPVEMQIEEIIATCGGDLRGAVKALILVNEQLEIEIAKLQAAACHCATAATKH</sequence>
<evidence type="ECO:0000313" key="1">
    <source>
        <dbReference type="EMBL" id="PYF04125.1"/>
    </source>
</evidence>
<gene>
    <name evidence="1" type="ORF">BJ122_104103</name>
</gene>
<name>A0A318TQA4_9BRAD</name>